<dbReference type="PANTHER" id="PTHR43297:SF14">
    <property type="entry name" value="ATPASE AAA-TYPE CORE DOMAIN-CONTAINING PROTEIN"/>
    <property type="match status" value="1"/>
</dbReference>
<keyword evidence="6" id="KW-0547">Nucleotide-binding</keyword>
<dbReference type="InterPro" id="IPR003593">
    <property type="entry name" value="AAA+_ATPase"/>
</dbReference>
<dbReference type="PANTHER" id="PTHR43297">
    <property type="entry name" value="OLIGOPEPTIDE TRANSPORT ATP-BINDING PROTEIN APPD"/>
    <property type="match status" value="1"/>
</dbReference>
<keyword evidence="5" id="KW-0997">Cell inner membrane</keyword>
<reference evidence="11 12" key="1">
    <citation type="submission" date="2022-12" db="EMBL/GenBank/DDBJ databases">
        <title>Metagenome assembled genome from gulf of manar.</title>
        <authorList>
            <person name="Kohli P."/>
            <person name="Pk S."/>
            <person name="Venkata Ramana C."/>
            <person name="Sasikala C."/>
        </authorList>
    </citation>
    <scope>NUCLEOTIDE SEQUENCE [LARGE SCALE GENOMIC DNA]</scope>
    <source>
        <strain evidence="11">JB008</strain>
    </source>
</reference>
<evidence type="ECO:0000256" key="7">
    <source>
        <dbReference type="ARBA" id="ARBA00022840"/>
    </source>
</evidence>
<dbReference type="GO" id="GO:0016887">
    <property type="term" value="F:ATP hydrolysis activity"/>
    <property type="evidence" value="ECO:0007669"/>
    <property type="project" value="InterPro"/>
</dbReference>
<evidence type="ECO:0000256" key="2">
    <source>
        <dbReference type="ARBA" id="ARBA00005417"/>
    </source>
</evidence>
<dbReference type="SUPFAM" id="SSF52540">
    <property type="entry name" value="P-loop containing nucleoside triphosphate hydrolases"/>
    <property type="match status" value="2"/>
</dbReference>
<accession>A0AAJ1MJV1</accession>
<dbReference type="InterPro" id="IPR017871">
    <property type="entry name" value="ABC_transporter-like_CS"/>
</dbReference>
<keyword evidence="3" id="KW-0813">Transport</keyword>
<keyword evidence="4" id="KW-1003">Cell membrane</keyword>
<evidence type="ECO:0000256" key="6">
    <source>
        <dbReference type="ARBA" id="ARBA00022741"/>
    </source>
</evidence>
<evidence type="ECO:0000256" key="9">
    <source>
        <dbReference type="ARBA" id="ARBA00023136"/>
    </source>
</evidence>
<protein>
    <submittedName>
        <fullName evidence="11">ABC transporter ATP-binding protein</fullName>
    </submittedName>
</protein>
<evidence type="ECO:0000256" key="1">
    <source>
        <dbReference type="ARBA" id="ARBA00004417"/>
    </source>
</evidence>
<comment type="caution">
    <text evidence="11">The sequence shown here is derived from an EMBL/GenBank/DDBJ whole genome shotgun (WGS) entry which is preliminary data.</text>
</comment>
<evidence type="ECO:0000256" key="8">
    <source>
        <dbReference type="ARBA" id="ARBA00022967"/>
    </source>
</evidence>
<dbReference type="PROSITE" id="PS50893">
    <property type="entry name" value="ABC_TRANSPORTER_2"/>
    <property type="match status" value="2"/>
</dbReference>
<evidence type="ECO:0000256" key="4">
    <source>
        <dbReference type="ARBA" id="ARBA00022475"/>
    </source>
</evidence>
<dbReference type="Pfam" id="PF00005">
    <property type="entry name" value="ABC_tran"/>
    <property type="match status" value="2"/>
</dbReference>
<dbReference type="Gene3D" id="3.40.50.300">
    <property type="entry name" value="P-loop containing nucleotide triphosphate hydrolases"/>
    <property type="match status" value="2"/>
</dbReference>
<dbReference type="NCBIfam" id="NF008453">
    <property type="entry name" value="PRK11308.1"/>
    <property type="match status" value="2"/>
</dbReference>
<dbReference type="EMBL" id="JAQQAL010000021">
    <property type="protein sequence ID" value="MDC7226952.1"/>
    <property type="molecule type" value="Genomic_DNA"/>
</dbReference>
<keyword evidence="7 11" id="KW-0067">ATP-binding</keyword>
<evidence type="ECO:0000259" key="10">
    <source>
        <dbReference type="PROSITE" id="PS50893"/>
    </source>
</evidence>
<evidence type="ECO:0000313" key="12">
    <source>
        <dbReference type="Proteomes" id="UP001221217"/>
    </source>
</evidence>
<comment type="subcellular location">
    <subcellularLocation>
        <location evidence="1">Cell inner membrane</location>
        <topology evidence="1">Peripheral membrane protein</topology>
    </subcellularLocation>
</comment>
<dbReference type="GO" id="GO:0015833">
    <property type="term" value="P:peptide transport"/>
    <property type="evidence" value="ECO:0007669"/>
    <property type="project" value="InterPro"/>
</dbReference>
<dbReference type="AlphaFoldDB" id="A0AAJ1MJV1"/>
<organism evidence="11 12">
    <name type="scientific">Candidatus Thalassospirochaeta sargassi</name>
    <dbReference type="NCBI Taxonomy" id="3119039"/>
    <lineage>
        <taxon>Bacteria</taxon>
        <taxon>Pseudomonadati</taxon>
        <taxon>Spirochaetota</taxon>
        <taxon>Spirochaetia</taxon>
        <taxon>Spirochaetales</taxon>
        <taxon>Spirochaetaceae</taxon>
        <taxon>Candidatus Thalassospirochaeta</taxon>
    </lineage>
</organism>
<proteinExistence type="inferred from homology"/>
<dbReference type="Proteomes" id="UP001221217">
    <property type="component" value="Unassembled WGS sequence"/>
</dbReference>
<dbReference type="InterPro" id="IPR003439">
    <property type="entry name" value="ABC_transporter-like_ATP-bd"/>
</dbReference>
<dbReference type="GO" id="GO:0005886">
    <property type="term" value="C:plasma membrane"/>
    <property type="evidence" value="ECO:0007669"/>
    <property type="project" value="UniProtKB-SubCell"/>
</dbReference>
<feature type="domain" description="ABC transporter" evidence="10">
    <location>
        <begin position="348"/>
        <end position="592"/>
    </location>
</feature>
<dbReference type="InterPro" id="IPR027417">
    <property type="entry name" value="P-loop_NTPase"/>
</dbReference>
<dbReference type="InterPro" id="IPR050388">
    <property type="entry name" value="ABC_Ni/Peptide_Import"/>
</dbReference>
<dbReference type="InterPro" id="IPR013563">
    <property type="entry name" value="Oligopep_ABC_C"/>
</dbReference>
<dbReference type="SMART" id="SM00382">
    <property type="entry name" value="AAA"/>
    <property type="match status" value="2"/>
</dbReference>
<keyword evidence="8" id="KW-1278">Translocase</keyword>
<dbReference type="FunFam" id="3.40.50.300:FF:000016">
    <property type="entry name" value="Oligopeptide ABC transporter ATP-binding component"/>
    <property type="match status" value="2"/>
</dbReference>
<keyword evidence="9" id="KW-0472">Membrane</keyword>
<gene>
    <name evidence="11" type="ORF">PQJ61_09330</name>
</gene>
<dbReference type="NCBIfam" id="TIGR01727">
    <property type="entry name" value="oligo_HPY"/>
    <property type="match status" value="2"/>
</dbReference>
<feature type="domain" description="ABC transporter" evidence="10">
    <location>
        <begin position="9"/>
        <end position="256"/>
    </location>
</feature>
<dbReference type="GO" id="GO:0005524">
    <property type="term" value="F:ATP binding"/>
    <property type="evidence" value="ECO:0007669"/>
    <property type="project" value="UniProtKB-KW"/>
</dbReference>
<dbReference type="PROSITE" id="PS00211">
    <property type="entry name" value="ABC_TRANSPORTER_1"/>
    <property type="match status" value="2"/>
</dbReference>
<evidence type="ECO:0000313" key="11">
    <source>
        <dbReference type="EMBL" id="MDC7226952.1"/>
    </source>
</evidence>
<evidence type="ECO:0000256" key="5">
    <source>
        <dbReference type="ARBA" id="ARBA00022519"/>
    </source>
</evidence>
<sequence>MNHNIILDVQGLSVNYQTYYGTVSALRDVTFKLKEKQSLGIIGESGSGKSTLAFSIMNYLASNGSTDGNILYQGENILEKSEREMVGLRGNKIAMVYQNPYSSLNPSLTIGKQLDEVTIFHRNLSKKDARKESVAILKDLYLGDAEGLVKRFPHQISGGMQQRICIAMALLCRPDLMILDEPTTALDVTTEAVILDLINDLKKRYQMSMIYISHDMGVVNKVSDNIAVMYRGEVVEYGDKKSMFHKPEHPYTRALINCIPRSGIVKEEYRLNTIPGYVRKRSIDEGGCPFLDRCGKRVENCESRYGLREIAEDHFTACDRAFAKDVADDSLIPKKVDVIEKTEDGEALNIVNLYKTFNSRGKKVRAVDGLNFSLKKNNVLGIVGESGCGKSTLGYTVTGLLKPSKGKIYFDGTDISMTWKRRSPEVLKEIQLIFQNPGRSLNPSFTIEQIIGRPMKRLLGIKSKTERRERIIEILKQVDLGKEYLKRKATQLSGGEMQRVAVARAFVLSPGLIVCDEPTSALDVSVQSSVLNLLTDLQQRSGASYIFISHDLNVVNYISDYIMVMYLGRIVEFGKRDEVTSPPYHPYTEALLSAVPDVDPALTKGAVRLEGAPPNPTKKIKGCPFAGRCHKKIGEICENVTPEPVGFGEIHSIACHLYSAD</sequence>
<name>A0AAJ1MJV1_9SPIO</name>
<dbReference type="Pfam" id="PF08352">
    <property type="entry name" value="oligo_HPY"/>
    <property type="match status" value="2"/>
</dbReference>
<comment type="similarity">
    <text evidence="2">Belongs to the ABC transporter superfamily.</text>
</comment>
<evidence type="ECO:0000256" key="3">
    <source>
        <dbReference type="ARBA" id="ARBA00022448"/>
    </source>
</evidence>
<dbReference type="CDD" id="cd03257">
    <property type="entry name" value="ABC_NikE_OppD_transporters"/>
    <property type="match status" value="2"/>
</dbReference>